<organism evidence="9 10">
    <name type="scientific">Triplophysa rosa</name>
    <name type="common">Cave loach</name>
    <dbReference type="NCBI Taxonomy" id="992332"/>
    <lineage>
        <taxon>Eukaryota</taxon>
        <taxon>Metazoa</taxon>
        <taxon>Chordata</taxon>
        <taxon>Craniata</taxon>
        <taxon>Vertebrata</taxon>
        <taxon>Euteleostomi</taxon>
        <taxon>Actinopterygii</taxon>
        <taxon>Neopterygii</taxon>
        <taxon>Teleostei</taxon>
        <taxon>Ostariophysi</taxon>
        <taxon>Cypriniformes</taxon>
        <taxon>Nemacheilidae</taxon>
        <taxon>Triplophysa</taxon>
    </lineage>
</organism>
<evidence type="ECO:0000256" key="1">
    <source>
        <dbReference type="ARBA" id="ARBA00004167"/>
    </source>
</evidence>
<protein>
    <submittedName>
        <fullName evidence="9">Receptor-transporting protein 2</fullName>
    </submittedName>
</protein>
<dbReference type="EMBL" id="JAFHDT010000025">
    <property type="protein sequence ID" value="KAI7791412.1"/>
    <property type="molecule type" value="Genomic_DNA"/>
</dbReference>
<keyword evidence="2" id="KW-0812">Transmembrane</keyword>
<dbReference type="GO" id="GO:0031849">
    <property type="term" value="F:olfactory receptor binding"/>
    <property type="evidence" value="ECO:0007669"/>
    <property type="project" value="TreeGrafter"/>
</dbReference>
<dbReference type="SMART" id="SM01328">
    <property type="entry name" value="zf-3CxxC"/>
    <property type="match status" value="1"/>
</dbReference>
<dbReference type="PANTHER" id="PTHR14402">
    <property type="entry name" value="RECEPTOR TRANSPORTING PROTEIN"/>
    <property type="match status" value="1"/>
</dbReference>
<sequence>MASRRRSKVRTTFDMASILWNSAVQERATELHGDSWDVVFDDSITQHNTAPGWYHYISGSFAGFTCSLCRRSWASKRVQVIFHFYLNSASNQGTIKVRRFKQKCKRCTGARMEDPNFSVENIDVLVERLVTKIRVRCYEEYLGESNRPSRFSGRMNGPHETLHCEACQNGVCSQAT</sequence>
<dbReference type="InterPro" id="IPR026096">
    <property type="entry name" value="R-trans_p"/>
</dbReference>
<gene>
    <name evidence="9" type="ORF">IRJ41_018862</name>
</gene>
<keyword evidence="7" id="KW-0472">Membrane</keyword>
<evidence type="ECO:0000256" key="5">
    <source>
        <dbReference type="ARBA" id="ARBA00022833"/>
    </source>
</evidence>
<dbReference type="Pfam" id="PF13695">
    <property type="entry name" value="Zn_ribbon_3CxxC"/>
    <property type="match status" value="1"/>
</dbReference>
<name>A0A9W7T630_TRIRA</name>
<evidence type="ECO:0000259" key="8">
    <source>
        <dbReference type="SMART" id="SM01328"/>
    </source>
</evidence>
<keyword evidence="3" id="KW-0479">Metal-binding</keyword>
<keyword evidence="5" id="KW-0862">Zinc</keyword>
<evidence type="ECO:0000256" key="4">
    <source>
        <dbReference type="ARBA" id="ARBA00022771"/>
    </source>
</evidence>
<accession>A0A9W7T630</accession>
<dbReference type="GO" id="GO:0008270">
    <property type="term" value="F:zinc ion binding"/>
    <property type="evidence" value="ECO:0007669"/>
    <property type="project" value="UniProtKB-KW"/>
</dbReference>
<dbReference type="Proteomes" id="UP001059041">
    <property type="component" value="Linkage Group LG25"/>
</dbReference>
<dbReference type="GO" id="GO:0006612">
    <property type="term" value="P:protein targeting to membrane"/>
    <property type="evidence" value="ECO:0007669"/>
    <property type="project" value="TreeGrafter"/>
</dbReference>
<proteinExistence type="predicted"/>
<comment type="subcellular location">
    <subcellularLocation>
        <location evidence="1">Membrane</location>
        <topology evidence="1">Single-pass membrane protein</topology>
    </subcellularLocation>
</comment>
<evidence type="ECO:0000256" key="7">
    <source>
        <dbReference type="ARBA" id="ARBA00023136"/>
    </source>
</evidence>
<comment type="caution">
    <text evidence="9">The sequence shown here is derived from an EMBL/GenBank/DDBJ whole genome shotgun (WGS) entry which is preliminary data.</text>
</comment>
<evidence type="ECO:0000313" key="9">
    <source>
        <dbReference type="EMBL" id="KAI7791412.1"/>
    </source>
</evidence>
<dbReference type="GO" id="GO:0051205">
    <property type="term" value="P:protein insertion into membrane"/>
    <property type="evidence" value="ECO:0007669"/>
    <property type="project" value="TreeGrafter"/>
</dbReference>
<dbReference type="GO" id="GO:0016020">
    <property type="term" value="C:membrane"/>
    <property type="evidence" value="ECO:0007669"/>
    <property type="project" value="UniProtKB-SubCell"/>
</dbReference>
<dbReference type="AlphaFoldDB" id="A0A9W7T630"/>
<keyword evidence="10" id="KW-1185">Reference proteome</keyword>
<feature type="domain" description="3CxxC-type" evidence="8">
    <location>
        <begin position="59"/>
        <end position="170"/>
    </location>
</feature>
<dbReference type="PANTHER" id="PTHR14402:SF8">
    <property type="entry name" value="RECEPTOR-TRANSPORTING PROTEIN 4"/>
    <property type="match status" value="1"/>
</dbReference>
<evidence type="ECO:0000313" key="10">
    <source>
        <dbReference type="Proteomes" id="UP001059041"/>
    </source>
</evidence>
<evidence type="ECO:0000256" key="2">
    <source>
        <dbReference type="ARBA" id="ARBA00022692"/>
    </source>
</evidence>
<evidence type="ECO:0000256" key="3">
    <source>
        <dbReference type="ARBA" id="ARBA00022723"/>
    </source>
</evidence>
<reference evidence="9" key="1">
    <citation type="submission" date="2021-02" db="EMBL/GenBank/DDBJ databases">
        <title>Comparative genomics reveals that relaxation of natural selection precedes convergent phenotypic evolution of cavefish.</title>
        <authorList>
            <person name="Peng Z."/>
        </authorList>
    </citation>
    <scope>NUCLEOTIDE SEQUENCE</scope>
    <source>
        <tissue evidence="9">Muscle</tissue>
    </source>
</reference>
<keyword evidence="6" id="KW-1133">Transmembrane helix</keyword>
<dbReference type="InterPro" id="IPR027377">
    <property type="entry name" value="ZAR1/RTP1-5-like_Znf-3CxxC"/>
</dbReference>
<keyword evidence="9" id="KW-0675">Receptor</keyword>
<keyword evidence="4" id="KW-0863">Zinc-finger</keyword>
<evidence type="ECO:0000256" key="6">
    <source>
        <dbReference type="ARBA" id="ARBA00022989"/>
    </source>
</evidence>